<comment type="caution">
    <text evidence="1">The sequence shown here is derived from an EMBL/GenBank/DDBJ whole genome shotgun (WGS) entry which is preliminary data.</text>
</comment>
<dbReference type="AlphaFoldDB" id="A0A8T0J8P4"/>
<evidence type="ECO:0000313" key="2">
    <source>
        <dbReference type="Proteomes" id="UP000822688"/>
    </source>
</evidence>
<dbReference type="EMBL" id="CM026421">
    <property type="protein sequence ID" value="KAG0591572.1"/>
    <property type="molecule type" value="Genomic_DNA"/>
</dbReference>
<organism evidence="1 2">
    <name type="scientific">Ceratodon purpureus</name>
    <name type="common">Fire moss</name>
    <name type="synonym">Dicranum purpureum</name>
    <dbReference type="NCBI Taxonomy" id="3225"/>
    <lineage>
        <taxon>Eukaryota</taxon>
        <taxon>Viridiplantae</taxon>
        <taxon>Streptophyta</taxon>
        <taxon>Embryophyta</taxon>
        <taxon>Bryophyta</taxon>
        <taxon>Bryophytina</taxon>
        <taxon>Bryopsida</taxon>
        <taxon>Dicranidae</taxon>
        <taxon>Pseudoditrichales</taxon>
        <taxon>Ditrichaceae</taxon>
        <taxon>Ceratodon</taxon>
    </lineage>
</organism>
<accession>A0A8T0J8P4</accession>
<sequence>MHPRVEAKEGPAMVALDLTHSYYSCPNFSQVDNKTVPKQESTNRSQDSTHLWIAQATIEMLNDEIGFPALLSYTCGSPYSDSAQQANLPQIHATWAIKIISLYRTSLKSPKG</sequence>
<dbReference type="Proteomes" id="UP000822688">
    <property type="component" value="Chromosome 1"/>
</dbReference>
<name>A0A8T0J8P4_CERPU</name>
<protein>
    <submittedName>
        <fullName evidence="1">Uncharacterized protein</fullName>
    </submittedName>
</protein>
<gene>
    <name evidence="1" type="ORF">KC19_1G184600</name>
</gene>
<keyword evidence="2" id="KW-1185">Reference proteome</keyword>
<evidence type="ECO:0000313" key="1">
    <source>
        <dbReference type="EMBL" id="KAG0591572.1"/>
    </source>
</evidence>
<proteinExistence type="predicted"/>
<reference evidence="1" key="1">
    <citation type="submission" date="2020-06" db="EMBL/GenBank/DDBJ databases">
        <title>WGS assembly of Ceratodon purpureus strain R40.</title>
        <authorList>
            <person name="Carey S.B."/>
            <person name="Jenkins J."/>
            <person name="Shu S."/>
            <person name="Lovell J.T."/>
            <person name="Sreedasyam A."/>
            <person name="Maumus F."/>
            <person name="Tiley G.P."/>
            <person name="Fernandez-Pozo N."/>
            <person name="Barry K."/>
            <person name="Chen C."/>
            <person name="Wang M."/>
            <person name="Lipzen A."/>
            <person name="Daum C."/>
            <person name="Saski C.A."/>
            <person name="Payton A.C."/>
            <person name="Mcbreen J.C."/>
            <person name="Conrad R.E."/>
            <person name="Kollar L.M."/>
            <person name="Olsson S."/>
            <person name="Huttunen S."/>
            <person name="Landis J.B."/>
            <person name="Wickett N.J."/>
            <person name="Johnson M.G."/>
            <person name="Rensing S.A."/>
            <person name="Grimwood J."/>
            <person name="Schmutz J."/>
            <person name="Mcdaniel S.F."/>
        </authorList>
    </citation>
    <scope>NUCLEOTIDE SEQUENCE</scope>
    <source>
        <strain evidence="1">R40</strain>
    </source>
</reference>